<evidence type="ECO:0000313" key="7">
    <source>
        <dbReference type="Proteomes" id="UP000504623"/>
    </source>
</evidence>
<dbReference type="InterPro" id="IPR001581">
    <property type="entry name" value="Leukemia_IF/oncostatin"/>
</dbReference>
<evidence type="ECO:0000256" key="5">
    <source>
        <dbReference type="ARBA" id="ARBA00024822"/>
    </source>
</evidence>
<dbReference type="PANTHER" id="PTHR10633">
    <property type="entry name" value="LEUKEMIA INHIBITORY FACTOR"/>
    <property type="match status" value="1"/>
</dbReference>
<dbReference type="Proteomes" id="UP000504623">
    <property type="component" value="Unplaced"/>
</dbReference>
<proteinExistence type="predicted"/>
<dbReference type="GO" id="GO:0048861">
    <property type="term" value="P:leukemia inhibitory factor signaling pathway"/>
    <property type="evidence" value="ECO:0007669"/>
    <property type="project" value="TreeGrafter"/>
</dbReference>
<dbReference type="Gene3D" id="1.20.1250.10">
    <property type="match status" value="1"/>
</dbReference>
<name>A0A9B0TSG5_CHRAS</name>
<dbReference type="GO" id="GO:0008083">
    <property type="term" value="F:growth factor activity"/>
    <property type="evidence" value="ECO:0007669"/>
    <property type="project" value="TreeGrafter"/>
</dbReference>
<evidence type="ECO:0000256" key="1">
    <source>
        <dbReference type="ARBA" id="ARBA00004613"/>
    </source>
</evidence>
<dbReference type="RefSeq" id="XP_006870561.1">
    <property type="nucleotide sequence ID" value="XM_006870499.1"/>
</dbReference>
<dbReference type="AlphaFoldDB" id="A0A9B0TSG5"/>
<dbReference type="GO" id="GO:0005125">
    <property type="term" value="F:cytokine activity"/>
    <property type="evidence" value="ECO:0007669"/>
    <property type="project" value="UniProtKB-KW"/>
</dbReference>
<dbReference type="GO" id="GO:0006955">
    <property type="term" value="P:immune response"/>
    <property type="evidence" value="ECO:0007669"/>
    <property type="project" value="InterPro"/>
</dbReference>
<keyword evidence="7" id="KW-1185">Reference proteome</keyword>
<evidence type="ECO:0000256" key="6">
    <source>
        <dbReference type="SAM" id="SignalP"/>
    </source>
</evidence>
<dbReference type="OrthoDB" id="9902088at2759"/>
<reference evidence="8" key="1">
    <citation type="submission" date="2025-08" db="UniProtKB">
        <authorList>
            <consortium name="RefSeq"/>
        </authorList>
    </citation>
    <scope>IDENTIFICATION</scope>
    <source>
        <tissue evidence="8">Spleen</tissue>
    </source>
</reference>
<comment type="function">
    <text evidence="5">LIF has the capacity to induce terminal differentiation in leukemic cells. Its activities include the induction of hematopoietic differentiation in normal and myeloid leukemia cells, the induction of neuronal cell differentiation, and the stimulation of acute-phase protein synthesis in hepatocytes.</text>
</comment>
<dbReference type="InterPro" id="IPR003624">
    <property type="entry name" value="Leukemia_IF"/>
</dbReference>
<dbReference type="Pfam" id="PF01291">
    <property type="entry name" value="LIF_OSM"/>
    <property type="match status" value="1"/>
</dbReference>
<comment type="subcellular location">
    <subcellularLocation>
        <location evidence="1">Secreted</location>
    </subcellularLocation>
</comment>
<dbReference type="PANTHER" id="PTHR10633:SF0">
    <property type="entry name" value="LEUKEMIA INHIBITORY FACTOR"/>
    <property type="match status" value="1"/>
</dbReference>
<accession>A0A9B0TSG5</accession>
<evidence type="ECO:0000313" key="8">
    <source>
        <dbReference type="RefSeq" id="XP_006870561.1"/>
    </source>
</evidence>
<organism evidence="7 8">
    <name type="scientific">Chrysochloris asiatica</name>
    <name type="common">Cape golden mole</name>
    <dbReference type="NCBI Taxonomy" id="185453"/>
    <lineage>
        <taxon>Eukaryota</taxon>
        <taxon>Metazoa</taxon>
        <taxon>Chordata</taxon>
        <taxon>Craniata</taxon>
        <taxon>Vertebrata</taxon>
        <taxon>Euteleostomi</taxon>
        <taxon>Mammalia</taxon>
        <taxon>Eutheria</taxon>
        <taxon>Afrotheria</taxon>
        <taxon>Chrysochloridae</taxon>
        <taxon>Chrysochlorinae</taxon>
        <taxon>Chrysochloris</taxon>
    </lineage>
</organism>
<dbReference type="SMART" id="SM00080">
    <property type="entry name" value="LIF_OSM"/>
    <property type="match status" value="1"/>
</dbReference>
<protein>
    <recommendedName>
        <fullName evidence="2">Leukemia inhibitory factor</fullName>
    </recommendedName>
</protein>
<dbReference type="PRINTS" id="PR01883">
    <property type="entry name" value="LEUKAEMIAIF"/>
</dbReference>
<feature type="signal peptide" evidence="6">
    <location>
        <begin position="1"/>
        <end position="24"/>
    </location>
</feature>
<keyword evidence="3" id="KW-0202">Cytokine</keyword>
<sequence>MVPLSWLPGILSLLLALNLKYGAGNPISVGEDDAPCTTAYPCPSNVMSQVKNQLMLLHNNADHLLKLYYTAQGEPFQSSADKLCSWYPPTFPPFYPNGIEKDKVMQLYHIIMYLDAAVGQIIQKQKILNPTEQDLHNQLSSTLDILRGTISNVLCHLCNTYKVGKVEVSTCIDVLDDNFLTKQQGCQLLVKYKTVMAELVQAF</sequence>
<dbReference type="GO" id="GO:0005615">
    <property type="term" value="C:extracellular space"/>
    <property type="evidence" value="ECO:0007669"/>
    <property type="project" value="UniProtKB-KW"/>
</dbReference>
<dbReference type="GeneID" id="102827561"/>
<dbReference type="GO" id="GO:0008284">
    <property type="term" value="P:positive regulation of cell population proliferation"/>
    <property type="evidence" value="ECO:0007669"/>
    <property type="project" value="TreeGrafter"/>
</dbReference>
<evidence type="ECO:0000256" key="3">
    <source>
        <dbReference type="ARBA" id="ARBA00022514"/>
    </source>
</evidence>
<keyword evidence="4" id="KW-0964">Secreted</keyword>
<dbReference type="InterPro" id="IPR009079">
    <property type="entry name" value="4_helix_cytokine-like_core"/>
</dbReference>
<dbReference type="GO" id="GO:0045595">
    <property type="term" value="P:regulation of cell differentiation"/>
    <property type="evidence" value="ECO:0007669"/>
    <property type="project" value="TreeGrafter"/>
</dbReference>
<dbReference type="SUPFAM" id="SSF47266">
    <property type="entry name" value="4-helical cytokines"/>
    <property type="match status" value="1"/>
</dbReference>
<dbReference type="GO" id="GO:0005146">
    <property type="term" value="F:leukemia inhibitory factor receptor binding"/>
    <property type="evidence" value="ECO:0007669"/>
    <property type="project" value="InterPro"/>
</dbReference>
<evidence type="ECO:0000256" key="2">
    <source>
        <dbReference type="ARBA" id="ARBA00016836"/>
    </source>
</evidence>
<evidence type="ECO:0000256" key="4">
    <source>
        <dbReference type="ARBA" id="ARBA00022525"/>
    </source>
</evidence>
<feature type="chain" id="PRO_5038723420" description="Leukemia inhibitory factor" evidence="6">
    <location>
        <begin position="25"/>
        <end position="203"/>
    </location>
</feature>
<gene>
    <name evidence="8" type="primary">LOC102827561</name>
</gene>
<keyword evidence="6" id="KW-0732">Signal</keyword>